<proteinExistence type="predicted"/>
<dbReference type="EMBL" id="CP000859">
    <property type="protein sequence ID" value="ABW66738.1"/>
    <property type="molecule type" value="Genomic_DNA"/>
</dbReference>
<dbReference type="Proteomes" id="UP000008561">
    <property type="component" value="Chromosome"/>
</dbReference>
<dbReference type="GO" id="GO:0000976">
    <property type="term" value="F:transcription cis-regulatory region binding"/>
    <property type="evidence" value="ECO:0007669"/>
    <property type="project" value="TreeGrafter"/>
</dbReference>
<dbReference type="PRINTS" id="PR00455">
    <property type="entry name" value="HTHTETR"/>
</dbReference>
<evidence type="ECO:0000313" key="7">
    <source>
        <dbReference type="EMBL" id="ABW66738.1"/>
    </source>
</evidence>
<dbReference type="Gene3D" id="1.10.357.10">
    <property type="entry name" value="Tetracycline Repressor, domain 2"/>
    <property type="match status" value="2"/>
</dbReference>
<dbReference type="eggNOG" id="COG1309">
    <property type="taxonomic scope" value="Bacteria"/>
</dbReference>
<dbReference type="RefSeq" id="WP_012174356.1">
    <property type="nucleotide sequence ID" value="NC_009943.1"/>
</dbReference>
<keyword evidence="3" id="KW-0804">Transcription</keyword>
<dbReference type="InterPro" id="IPR009057">
    <property type="entry name" value="Homeodomain-like_sf"/>
</dbReference>
<feature type="domain" description="HTH tetR-type" evidence="6">
    <location>
        <begin position="263"/>
        <end position="323"/>
    </location>
</feature>
<keyword evidence="2 4" id="KW-0238">DNA-binding</keyword>
<dbReference type="OrthoDB" id="5511609at2"/>
<keyword evidence="8" id="KW-1185">Reference proteome</keyword>
<sequence>MPTRKKPAKKPAKPASPKGPGPKGIATRLRVLKAARQVFTTASFQAAGIRAIAEKAGVPHPLVIHYFKSKEALFEEVAMEIQNEILEGHPEFFSRLQTMGADKRKAVYLEGILRQGLRRPDAYRVMLLNAVEMVDPDTPLPGVDRMARVHEKVLSLVADHILEQAPAQETAMFMLVFMLVAVHFIGGRAFHQKTLGVDDKDYENWVKNTLAGLFIPVLDVLSKGKAAVPAEYMARWPGTPVHPPERSASAAKKQQEAPLPRGEITKKRILYAARRVFTTRPYDSATIRQIGQAGKFDFSRIHHFFPTKAALFEAVIQDAFETFVETIESWQQGVKGLPPEEVFIHYLQQGLAYCFENREMVGTLVINIAHYDSHRHVSGFTLMTRVHSNLLKMVEQSVPPGIPAEEVSRWLYTIVMMGYTLAGAPAYPARIMGLDPDSGAYKKKVFEILCFVFLPSLRSRL</sequence>
<accession>A8ZWD0</accession>
<dbReference type="AlphaFoldDB" id="A8ZWD0"/>
<evidence type="ECO:0000256" key="2">
    <source>
        <dbReference type="ARBA" id="ARBA00023125"/>
    </source>
</evidence>
<evidence type="ECO:0000256" key="3">
    <source>
        <dbReference type="ARBA" id="ARBA00023163"/>
    </source>
</evidence>
<feature type="compositionally biased region" description="Basic residues" evidence="5">
    <location>
        <begin position="1"/>
        <end position="12"/>
    </location>
</feature>
<dbReference type="HOGENOM" id="CLU_600943_0_0_7"/>
<gene>
    <name evidence="7" type="ordered locus">Dole_0928</name>
</gene>
<evidence type="ECO:0000256" key="1">
    <source>
        <dbReference type="ARBA" id="ARBA00023015"/>
    </source>
</evidence>
<feature type="region of interest" description="Disordered" evidence="5">
    <location>
        <begin position="1"/>
        <end position="24"/>
    </location>
</feature>
<dbReference type="Pfam" id="PF00440">
    <property type="entry name" value="TetR_N"/>
    <property type="match status" value="2"/>
</dbReference>
<feature type="DNA-binding region" description="H-T-H motif" evidence="4">
    <location>
        <begin position="48"/>
        <end position="67"/>
    </location>
</feature>
<feature type="domain" description="HTH tetR-type" evidence="6">
    <location>
        <begin position="25"/>
        <end position="85"/>
    </location>
</feature>
<reference evidence="7 8" key="1">
    <citation type="submission" date="2007-10" db="EMBL/GenBank/DDBJ databases">
        <title>Complete sequence of Desulfococcus oleovorans Hxd3.</title>
        <authorList>
            <consortium name="US DOE Joint Genome Institute"/>
            <person name="Copeland A."/>
            <person name="Lucas S."/>
            <person name="Lapidus A."/>
            <person name="Barry K."/>
            <person name="Glavina del Rio T."/>
            <person name="Dalin E."/>
            <person name="Tice H."/>
            <person name="Pitluck S."/>
            <person name="Kiss H."/>
            <person name="Brettin T."/>
            <person name="Bruce D."/>
            <person name="Detter J.C."/>
            <person name="Han C."/>
            <person name="Schmutz J."/>
            <person name="Larimer F."/>
            <person name="Land M."/>
            <person name="Hauser L."/>
            <person name="Kyrpides N."/>
            <person name="Kim E."/>
            <person name="Wawrik B."/>
            <person name="Richardson P."/>
        </authorList>
    </citation>
    <scope>NUCLEOTIDE SEQUENCE [LARGE SCALE GENOMIC DNA]</scope>
    <source>
        <strain evidence="8">DSM 6200 / JCM 39069 / Hxd3</strain>
    </source>
</reference>
<protein>
    <submittedName>
        <fullName evidence="7">Transcriptional regulator, TetR family</fullName>
    </submittedName>
</protein>
<evidence type="ECO:0000256" key="4">
    <source>
        <dbReference type="PROSITE-ProRule" id="PRU00335"/>
    </source>
</evidence>
<organism evidence="7 8">
    <name type="scientific">Desulfosudis oleivorans (strain DSM 6200 / JCM 39069 / Hxd3)</name>
    <name type="common">Desulfococcus oleovorans</name>
    <dbReference type="NCBI Taxonomy" id="96561"/>
    <lineage>
        <taxon>Bacteria</taxon>
        <taxon>Pseudomonadati</taxon>
        <taxon>Thermodesulfobacteriota</taxon>
        <taxon>Desulfobacteria</taxon>
        <taxon>Desulfobacterales</taxon>
        <taxon>Desulfosudaceae</taxon>
        <taxon>Desulfosudis</taxon>
    </lineage>
</organism>
<name>A8ZWD0_DESOH</name>
<keyword evidence="1" id="KW-0805">Transcription regulation</keyword>
<dbReference type="KEGG" id="dol:Dole_0928"/>
<dbReference type="PROSITE" id="PS50977">
    <property type="entry name" value="HTH_TETR_2"/>
    <property type="match status" value="2"/>
</dbReference>
<evidence type="ECO:0000313" key="8">
    <source>
        <dbReference type="Proteomes" id="UP000008561"/>
    </source>
</evidence>
<dbReference type="PANTHER" id="PTHR30055">
    <property type="entry name" value="HTH-TYPE TRANSCRIPTIONAL REGULATOR RUTR"/>
    <property type="match status" value="1"/>
</dbReference>
<dbReference type="InterPro" id="IPR001647">
    <property type="entry name" value="HTH_TetR"/>
</dbReference>
<dbReference type="InterPro" id="IPR050109">
    <property type="entry name" value="HTH-type_TetR-like_transc_reg"/>
</dbReference>
<feature type="DNA-binding region" description="H-T-H motif" evidence="4">
    <location>
        <begin position="286"/>
        <end position="305"/>
    </location>
</feature>
<dbReference type="STRING" id="96561.Dole_0928"/>
<feature type="region of interest" description="Disordered" evidence="5">
    <location>
        <begin position="238"/>
        <end position="257"/>
    </location>
</feature>
<evidence type="ECO:0000256" key="5">
    <source>
        <dbReference type="SAM" id="MobiDB-lite"/>
    </source>
</evidence>
<dbReference type="GO" id="GO:0003700">
    <property type="term" value="F:DNA-binding transcription factor activity"/>
    <property type="evidence" value="ECO:0007669"/>
    <property type="project" value="TreeGrafter"/>
</dbReference>
<evidence type="ECO:0000259" key="6">
    <source>
        <dbReference type="PROSITE" id="PS50977"/>
    </source>
</evidence>
<dbReference type="PANTHER" id="PTHR30055:SF234">
    <property type="entry name" value="HTH-TYPE TRANSCRIPTIONAL REGULATOR BETI"/>
    <property type="match status" value="1"/>
</dbReference>
<dbReference type="SUPFAM" id="SSF46689">
    <property type="entry name" value="Homeodomain-like"/>
    <property type="match status" value="2"/>
</dbReference>